<dbReference type="Proteomes" id="UP001168821">
    <property type="component" value="Unassembled WGS sequence"/>
</dbReference>
<protein>
    <recommendedName>
        <fullName evidence="4">Protein TsetseEP domain-containing protein</fullName>
    </recommendedName>
</protein>
<organism evidence="2 3">
    <name type="scientific">Zophobas morio</name>
    <dbReference type="NCBI Taxonomy" id="2755281"/>
    <lineage>
        <taxon>Eukaryota</taxon>
        <taxon>Metazoa</taxon>
        <taxon>Ecdysozoa</taxon>
        <taxon>Arthropoda</taxon>
        <taxon>Hexapoda</taxon>
        <taxon>Insecta</taxon>
        <taxon>Pterygota</taxon>
        <taxon>Neoptera</taxon>
        <taxon>Endopterygota</taxon>
        <taxon>Coleoptera</taxon>
        <taxon>Polyphaga</taxon>
        <taxon>Cucujiformia</taxon>
        <taxon>Tenebrionidae</taxon>
        <taxon>Zophobas</taxon>
    </lineage>
</organism>
<comment type="caution">
    <text evidence="2">The sequence shown here is derived from an EMBL/GenBank/DDBJ whole genome shotgun (WGS) entry which is preliminary data.</text>
</comment>
<keyword evidence="3" id="KW-1185">Reference proteome</keyword>
<sequence>MLKSLLAYALLACLFQGYLLLDRNEIVAEYQPFLDNKTIDFTDAYNLSAKEYSLIIAQIKNNTWTAVATMTSQIAAIKATIVQAQNISENNTAALNCLTRQQTAANDLTPVPINSTCWVGVTYPDFAAARDAIGTLAGIPAITISACTTLNPLPNQDELFLNCITDKILDLDDQFEQLQSNFTEVRTDTINTSVECISDQSALITSKIVEINFQVTLCLSLN</sequence>
<evidence type="ECO:0000256" key="1">
    <source>
        <dbReference type="SAM" id="SignalP"/>
    </source>
</evidence>
<dbReference type="AlphaFoldDB" id="A0AA38IJE0"/>
<name>A0AA38IJE0_9CUCU</name>
<evidence type="ECO:0000313" key="3">
    <source>
        <dbReference type="Proteomes" id="UP001168821"/>
    </source>
</evidence>
<evidence type="ECO:0000313" key="2">
    <source>
        <dbReference type="EMBL" id="KAJ3657872.1"/>
    </source>
</evidence>
<keyword evidence="1" id="KW-0732">Signal</keyword>
<feature type="signal peptide" evidence="1">
    <location>
        <begin position="1"/>
        <end position="21"/>
    </location>
</feature>
<reference evidence="2" key="1">
    <citation type="journal article" date="2023" name="G3 (Bethesda)">
        <title>Whole genome assemblies of Zophobas morio and Tenebrio molitor.</title>
        <authorList>
            <person name="Kaur S."/>
            <person name="Stinson S.A."/>
            <person name="diCenzo G.C."/>
        </authorList>
    </citation>
    <scope>NUCLEOTIDE SEQUENCE</scope>
    <source>
        <strain evidence="2">QUZm001</strain>
    </source>
</reference>
<feature type="chain" id="PRO_5041422013" description="Protein TsetseEP domain-containing protein" evidence="1">
    <location>
        <begin position="22"/>
        <end position="222"/>
    </location>
</feature>
<proteinExistence type="predicted"/>
<dbReference type="EMBL" id="JALNTZ010000003">
    <property type="protein sequence ID" value="KAJ3657872.1"/>
    <property type="molecule type" value="Genomic_DNA"/>
</dbReference>
<gene>
    <name evidence="2" type="ORF">Zmor_009648</name>
</gene>
<accession>A0AA38IJE0</accession>
<evidence type="ECO:0008006" key="4">
    <source>
        <dbReference type="Google" id="ProtNLM"/>
    </source>
</evidence>